<reference evidence="2 3" key="2">
    <citation type="submission" date="2018-11" db="EMBL/GenBank/DDBJ databases">
        <authorList>
            <consortium name="Pathogen Informatics"/>
        </authorList>
    </citation>
    <scope>NUCLEOTIDE SEQUENCE [LARGE SCALE GENOMIC DNA]</scope>
</reference>
<sequence>MSRGVSLDNARTPLIITTASSTPSVPSYSTSTQQANSASLTATKVSDSP</sequence>
<gene>
    <name evidence="2" type="ORF">ASIM_LOCUS8036</name>
</gene>
<organism evidence="4">
    <name type="scientific">Anisakis simplex</name>
    <name type="common">Herring worm</name>
    <dbReference type="NCBI Taxonomy" id="6269"/>
    <lineage>
        <taxon>Eukaryota</taxon>
        <taxon>Metazoa</taxon>
        <taxon>Ecdysozoa</taxon>
        <taxon>Nematoda</taxon>
        <taxon>Chromadorea</taxon>
        <taxon>Rhabditida</taxon>
        <taxon>Spirurina</taxon>
        <taxon>Ascaridomorpha</taxon>
        <taxon>Ascaridoidea</taxon>
        <taxon>Anisakidae</taxon>
        <taxon>Anisakis</taxon>
        <taxon>Anisakis simplex complex</taxon>
    </lineage>
</organism>
<feature type="compositionally biased region" description="Low complexity" evidence="1">
    <location>
        <begin position="17"/>
        <end position="32"/>
    </location>
</feature>
<evidence type="ECO:0000313" key="4">
    <source>
        <dbReference type="WBParaSite" id="ASIM_0000827401-mRNA-1"/>
    </source>
</evidence>
<dbReference type="Proteomes" id="UP000267096">
    <property type="component" value="Unassembled WGS sequence"/>
</dbReference>
<name>A0A0M3JKU8_ANISI</name>
<dbReference type="EMBL" id="UYRR01020766">
    <property type="protein sequence ID" value="VDK30639.1"/>
    <property type="molecule type" value="Genomic_DNA"/>
</dbReference>
<feature type="region of interest" description="Disordered" evidence="1">
    <location>
        <begin position="1"/>
        <end position="49"/>
    </location>
</feature>
<feature type="compositionally biased region" description="Polar residues" evidence="1">
    <location>
        <begin position="33"/>
        <end position="49"/>
    </location>
</feature>
<keyword evidence="3" id="KW-1185">Reference proteome</keyword>
<dbReference type="AlphaFoldDB" id="A0A0M3JKU8"/>
<protein>
    <submittedName>
        <fullName evidence="2 4">Uncharacterized protein</fullName>
    </submittedName>
</protein>
<reference evidence="4" key="1">
    <citation type="submission" date="2017-02" db="UniProtKB">
        <authorList>
            <consortium name="WormBaseParasite"/>
        </authorList>
    </citation>
    <scope>IDENTIFICATION</scope>
</reference>
<evidence type="ECO:0000313" key="2">
    <source>
        <dbReference type="EMBL" id="VDK30639.1"/>
    </source>
</evidence>
<evidence type="ECO:0000313" key="3">
    <source>
        <dbReference type="Proteomes" id="UP000267096"/>
    </source>
</evidence>
<accession>A0A0M3JKU8</accession>
<dbReference type="WBParaSite" id="ASIM_0000827401-mRNA-1">
    <property type="protein sequence ID" value="ASIM_0000827401-mRNA-1"/>
    <property type="gene ID" value="ASIM_0000827401"/>
</dbReference>
<proteinExistence type="predicted"/>
<evidence type="ECO:0000256" key="1">
    <source>
        <dbReference type="SAM" id="MobiDB-lite"/>
    </source>
</evidence>